<protein>
    <submittedName>
        <fullName evidence="2">Uncharacterized protein</fullName>
    </submittedName>
</protein>
<evidence type="ECO:0000313" key="3">
    <source>
        <dbReference type="Proteomes" id="UP000203225"/>
    </source>
</evidence>
<reference evidence="2 3" key="2">
    <citation type="journal article" date="2005" name="Virus Res.">
        <title>New features in the genus Ilarvirus revealed by the nucleotide sequence of Fragaria chiloensis latent virus.</title>
        <authorList>
            <person name="Tzanetakis I.E."/>
            <person name="Martin R.R."/>
        </authorList>
    </citation>
    <scope>NUCLEOTIDE SEQUENCE [LARGE SCALE GENOMIC DNA]</scope>
    <source>
        <strain evidence="2">CFRA 9087</strain>
    </source>
</reference>
<accession>Q5MNU0</accession>
<dbReference type="EMBL" id="AY707771">
    <property type="protein sequence ID" value="AAV98386.1"/>
    <property type="molecule type" value="Genomic_RNA"/>
</dbReference>
<keyword evidence="1" id="KW-1133">Transmembrane helix</keyword>
<evidence type="ECO:0000256" key="1">
    <source>
        <dbReference type="SAM" id="Phobius"/>
    </source>
</evidence>
<keyword evidence="1" id="KW-0472">Membrane</keyword>
<dbReference type="Proteomes" id="UP000203225">
    <property type="component" value="Genome"/>
</dbReference>
<sequence>MRYCRCSLIVCRISSMSVVLIYLFLSKRIPSVCLPIFIEVFLRCLTRHAVRQAWKVGVPVREVPRVRPVMFVTKFIMPDLLIRCLSVPVAGQIIPARKMSVNLFHLAVTPYREVRSQMRSLALVLRSIDAWRVLICLPIFPILDDLSKNRSNLMDSTVWLLSMTGGLG</sequence>
<reference evidence="3" key="1">
    <citation type="journal article" date="2005" name="J. Virol. Methods">
        <title>The use of reverse transcriptase for efficient first- and second-strand cDNA synthesis from single- and double-stranded RNA templates.</title>
        <authorList>
            <person name="Tzanetakis I.E."/>
            <person name="Keller K.E."/>
            <person name="Martin R.R."/>
        </authorList>
    </citation>
    <scope>NUCLEOTIDE SEQUENCE [LARGE SCALE GENOMIC DNA]</scope>
</reference>
<keyword evidence="3" id="KW-1185">Reference proteome</keyword>
<feature type="transmembrane region" description="Helical" evidence="1">
    <location>
        <begin position="7"/>
        <end position="25"/>
    </location>
</feature>
<dbReference type="RefSeq" id="YP_164803.1">
    <property type="nucleotide sequence ID" value="NC_006567.1"/>
</dbReference>
<proteinExistence type="predicted"/>
<name>Q5MNU0_9BROM</name>
<keyword evidence="1" id="KW-0812">Transmembrane</keyword>
<organism evidence="2 3">
    <name type="scientific">Fragaria chiloensis latent virus</name>
    <dbReference type="NCBI Taxonomy" id="255238"/>
    <lineage>
        <taxon>Viruses</taxon>
        <taxon>Riboviria</taxon>
        <taxon>Orthornavirae</taxon>
        <taxon>Kitrinoviricota</taxon>
        <taxon>Alsuviricetes</taxon>
        <taxon>Martellivirales</taxon>
        <taxon>Bromoviridae</taxon>
        <taxon>Ilarvirus</taxon>
        <taxon>Ilarvirus FCILV</taxon>
    </lineage>
</organism>
<dbReference type="GeneID" id="5076022"/>
<evidence type="ECO:0000313" key="2">
    <source>
        <dbReference type="EMBL" id="AAV98386.1"/>
    </source>
</evidence>
<dbReference type="KEGG" id="vg:5076022"/>